<feature type="domain" description="Prokaryotic-type class I peptide chain release factors" evidence="2">
    <location>
        <begin position="79"/>
        <end position="203"/>
    </location>
</feature>
<gene>
    <name evidence="3" type="ORF">CC78DRAFT_581412</name>
</gene>
<dbReference type="SUPFAM" id="SSF110916">
    <property type="entry name" value="Peptidyl-tRNA hydrolase domain-like"/>
    <property type="match status" value="1"/>
</dbReference>
<comment type="caution">
    <text evidence="3">The sequence shown here is derived from an EMBL/GenBank/DDBJ whole genome shotgun (WGS) entry which is preliminary data.</text>
</comment>
<evidence type="ECO:0000259" key="2">
    <source>
        <dbReference type="Pfam" id="PF00472"/>
    </source>
</evidence>
<evidence type="ECO:0000313" key="4">
    <source>
        <dbReference type="Proteomes" id="UP000800093"/>
    </source>
</evidence>
<reference evidence="4" key="1">
    <citation type="journal article" date="2020" name="Stud. Mycol.">
        <title>101 Dothideomycetes genomes: A test case for predicting lifestyles and emergence of pathogens.</title>
        <authorList>
            <person name="Haridas S."/>
            <person name="Albert R."/>
            <person name="Binder M."/>
            <person name="Bloem J."/>
            <person name="LaButti K."/>
            <person name="Salamov A."/>
            <person name="Andreopoulos B."/>
            <person name="Baker S."/>
            <person name="Barry K."/>
            <person name="Bills G."/>
            <person name="Bluhm B."/>
            <person name="Cannon C."/>
            <person name="Castanera R."/>
            <person name="Culley D."/>
            <person name="Daum C."/>
            <person name="Ezra D."/>
            <person name="Gonzalez J."/>
            <person name="Henrissat B."/>
            <person name="Kuo A."/>
            <person name="Liang C."/>
            <person name="Lipzen A."/>
            <person name="Lutzoni F."/>
            <person name="Magnuson J."/>
            <person name="Mondo S."/>
            <person name="Nolan M."/>
            <person name="Ohm R."/>
            <person name="Pangilinan J."/>
            <person name="Park H.-J."/>
            <person name="Ramirez L."/>
            <person name="Alfaro M."/>
            <person name="Sun H."/>
            <person name="Tritt A."/>
            <person name="Yoshinaga Y."/>
            <person name="Zwiers L.-H."/>
            <person name="Turgeon B."/>
            <person name="Goodwin S."/>
            <person name="Spatafora J."/>
            <person name="Crous P."/>
            <person name="Grigoriev I."/>
        </authorList>
    </citation>
    <scope>NUCLEOTIDE SEQUENCE [LARGE SCALE GENOMIC DNA]</scope>
    <source>
        <strain evidence="4">CBS 304.66</strain>
    </source>
</reference>
<dbReference type="InterPro" id="IPR000352">
    <property type="entry name" value="Pep_chain_release_fac_I"/>
</dbReference>
<dbReference type="GO" id="GO:0005762">
    <property type="term" value="C:mitochondrial large ribosomal subunit"/>
    <property type="evidence" value="ECO:0007669"/>
    <property type="project" value="TreeGrafter"/>
</dbReference>
<dbReference type="PANTHER" id="PTHR11075">
    <property type="entry name" value="PEPTIDE CHAIN RELEASE FACTOR"/>
    <property type="match status" value="1"/>
</dbReference>
<dbReference type="OrthoDB" id="270639at2759"/>
<dbReference type="PANTHER" id="PTHR11075:SF54">
    <property type="entry name" value="LARGE RIBOSOMAL SUBUNIT PROTEIN ML62"/>
    <property type="match status" value="1"/>
</dbReference>
<dbReference type="GO" id="GO:0004045">
    <property type="term" value="F:peptidyl-tRNA hydrolase activity"/>
    <property type="evidence" value="ECO:0007669"/>
    <property type="project" value="TreeGrafter"/>
</dbReference>
<dbReference type="AlphaFoldDB" id="A0A9P4K7J6"/>
<dbReference type="Gene3D" id="3.30.160.20">
    <property type="match status" value="1"/>
</dbReference>
<dbReference type="Pfam" id="PF00472">
    <property type="entry name" value="RF-1"/>
    <property type="match status" value="1"/>
</dbReference>
<feature type="compositionally biased region" description="Basic and acidic residues" evidence="1">
    <location>
        <begin position="170"/>
        <end position="188"/>
    </location>
</feature>
<accession>A0A9P4K7J6</accession>
<organism evidence="3 4">
    <name type="scientific">Lojkania enalia</name>
    <dbReference type="NCBI Taxonomy" id="147567"/>
    <lineage>
        <taxon>Eukaryota</taxon>
        <taxon>Fungi</taxon>
        <taxon>Dikarya</taxon>
        <taxon>Ascomycota</taxon>
        <taxon>Pezizomycotina</taxon>
        <taxon>Dothideomycetes</taxon>
        <taxon>Pleosporomycetidae</taxon>
        <taxon>Pleosporales</taxon>
        <taxon>Pleosporales incertae sedis</taxon>
        <taxon>Lojkania</taxon>
    </lineage>
</organism>
<dbReference type="Proteomes" id="UP000800093">
    <property type="component" value="Unassembled WGS sequence"/>
</dbReference>
<proteinExistence type="predicted"/>
<sequence>MLLPPAHPVLCALATRRLPVVVGVRFEATAARYQTKGDALATGKRRRTGQEREQDLRDARLWLELGINEDMFPKTIGTVTYSRSSGPGGQNVNKVNSKATLKVLVENLVPYLPPPIYSAVQSLRYITPRSDTIVIQSDESRDRKANANACWAKLRQAVQEAGRAAIPGETSKEQAQHVKNLQESDNQRRLYSKKRHSAKKSSRRARGND</sequence>
<evidence type="ECO:0000256" key="1">
    <source>
        <dbReference type="SAM" id="MobiDB-lite"/>
    </source>
</evidence>
<dbReference type="GO" id="GO:0016150">
    <property type="term" value="F:translation release factor activity, codon nonspecific"/>
    <property type="evidence" value="ECO:0007669"/>
    <property type="project" value="TreeGrafter"/>
</dbReference>
<evidence type="ECO:0000313" key="3">
    <source>
        <dbReference type="EMBL" id="KAF2263521.1"/>
    </source>
</evidence>
<dbReference type="InterPro" id="IPR052104">
    <property type="entry name" value="Mito_Release_Factor_mL62"/>
</dbReference>
<keyword evidence="4" id="KW-1185">Reference proteome</keyword>
<feature type="region of interest" description="Disordered" evidence="1">
    <location>
        <begin position="166"/>
        <end position="209"/>
    </location>
</feature>
<dbReference type="EMBL" id="ML986625">
    <property type="protein sequence ID" value="KAF2263521.1"/>
    <property type="molecule type" value="Genomic_DNA"/>
</dbReference>
<name>A0A9P4K7J6_9PLEO</name>
<dbReference type="GO" id="GO:0070126">
    <property type="term" value="P:mitochondrial translational termination"/>
    <property type="evidence" value="ECO:0007669"/>
    <property type="project" value="TreeGrafter"/>
</dbReference>
<protein>
    <recommendedName>
        <fullName evidence="2">Prokaryotic-type class I peptide chain release factors domain-containing protein</fullName>
    </recommendedName>
</protein>
<feature type="compositionally biased region" description="Basic residues" evidence="1">
    <location>
        <begin position="190"/>
        <end position="209"/>
    </location>
</feature>